<dbReference type="InterPro" id="IPR029060">
    <property type="entry name" value="PIN-like_dom_sf"/>
</dbReference>
<dbReference type="SUPFAM" id="SSF88723">
    <property type="entry name" value="PIN domain-like"/>
    <property type="match status" value="1"/>
</dbReference>
<protein>
    <submittedName>
        <fullName evidence="1">Uncharacterized protein</fullName>
    </submittedName>
</protein>
<accession>A0A5C6CY85</accession>
<keyword evidence="2" id="KW-1185">Reference proteome</keyword>
<proteinExistence type="predicted"/>
<evidence type="ECO:0000313" key="2">
    <source>
        <dbReference type="Proteomes" id="UP000319143"/>
    </source>
</evidence>
<reference evidence="1 2" key="1">
    <citation type="submission" date="2019-02" db="EMBL/GenBank/DDBJ databases">
        <title>Deep-cultivation of Planctomycetes and their phenomic and genomic characterization uncovers novel biology.</title>
        <authorList>
            <person name="Wiegand S."/>
            <person name="Jogler M."/>
            <person name="Boedeker C."/>
            <person name="Pinto D."/>
            <person name="Vollmers J."/>
            <person name="Rivas-Marin E."/>
            <person name="Kohn T."/>
            <person name="Peeters S.H."/>
            <person name="Heuer A."/>
            <person name="Rast P."/>
            <person name="Oberbeckmann S."/>
            <person name="Bunk B."/>
            <person name="Jeske O."/>
            <person name="Meyerdierks A."/>
            <person name="Storesund J.E."/>
            <person name="Kallscheuer N."/>
            <person name="Luecker S."/>
            <person name="Lage O.M."/>
            <person name="Pohl T."/>
            <person name="Merkel B.J."/>
            <person name="Hornburger P."/>
            <person name="Mueller R.-W."/>
            <person name="Bruemmer F."/>
            <person name="Labrenz M."/>
            <person name="Spormann A.M."/>
            <person name="Op Den Camp H."/>
            <person name="Overmann J."/>
            <person name="Amann R."/>
            <person name="Jetten M.S.M."/>
            <person name="Mascher T."/>
            <person name="Medema M.H."/>
            <person name="Devos D.P."/>
            <person name="Kaster A.-K."/>
            <person name="Ovreas L."/>
            <person name="Rohde M."/>
            <person name="Galperin M.Y."/>
            <person name="Jogler C."/>
        </authorList>
    </citation>
    <scope>NUCLEOTIDE SEQUENCE [LARGE SCALE GENOMIC DNA]</scope>
    <source>
        <strain evidence="1 2">Poly41</strain>
    </source>
</reference>
<dbReference type="EMBL" id="SJPV01000035">
    <property type="protein sequence ID" value="TWU27956.1"/>
    <property type="molecule type" value="Genomic_DNA"/>
</dbReference>
<comment type="caution">
    <text evidence="1">The sequence shown here is derived from an EMBL/GenBank/DDBJ whole genome shotgun (WGS) entry which is preliminary data.</text>
</comment>
<dbReference type="Proteomes" id="UP000319143">
    <property type="component" value="Unassembled WGS sequence"/>
</dbReference>
<dbReference type="AlphaFoldDB" id="A0A5C6CY85"/>
<sequence length="131" mass="14601">MTRDWWTDAPNRYRVFVSQLTLDECADGDPEAAAERLEVIREIPLLDQSSEAEALAGLLIERLAVPATEPRDALHIATAAVHGVQFIVTWNFKHILNPHLQGKIGDTCREAGYVPPVICTPEQLRLTEDDS</sequence>
<evidence type="ECO:0000313" key="1">
    <source>
        <dbReference type="EMBL" id="TWU27956.1"/>
    </source>
</evidence>
<name>A0A5C6CY85_9BACT</name>
<dbReference type="CDD" id="cd18687">
    <property type="entry name" value="PIN_VapC-like"/>
    <property type="match status" value="1"/>
</dbReference>
<gene>
    <name evidence="1" type="ORF">Poly41_70300</name>
</gene>
<organism evidence="1 2">
    <name type="scientific">Novipirellula artificiosorum</name>
    <dbReference type="NCBI Taxonomy" id="2528016"/>
    <lineage>
        <taxon>Bacteria</taxon>
        <taxon>Pseudomonadati</taxon>
        <taxon>Planctomycetota</taxon>
        <taxon>Planctomycetia</taxon>
        <taxon>Pirellulales</taxon>
        <taxon>Pirellulaceae</taxon>
        <taxon>Novipirellula</taxon>
    </lineage>
</organism>